<dbReference type="InterPro" id="IPR019789">
    <property type="entry name" value="Xul5P/Fru6P_PKetolase_ThDP_BS"/>
</dbReference>
<dbReference type="SUPFAM" id="SSF52518">
    <property type="entry name" value="Thiamin diphosphate-binding fold (THDP-binding)"/>
    <property type="match status" value="2"/>
</dbReference>
<dbReference type="Proteomes" id="UP001351900">
    <property type="component" value="Unassembled WGS sequence"/>
</dbReference>
<comment type="caution">
    <text evidence="7">The sequence shown here is derived from an EMBL/GenBank/DDBJ whole genome shotgun (WGS) entry which is preliminary data.</text>
</comment>
<dbReference type="InterPro" id="IPR005593">
    <property type="entry name" value="Xul5P/Fru6P_PKetolase"/>
</dbReference>
<dbReference type="InterPro" id="IPR019790">
    <property type="entry name" value="Xul5P/Fru6P_PKetolase_CS"/>
</dbReference>
<name>A0ABU7V770_9MICO</name>
<evidence type="ECO:0000256" key="4">
    <source>
        <dbReference type="ARBA" id="ARBA00023239"/>
    </source>
</evidence>
<evidence type="ECO:0000313" key="8">
    <source>
        <dbReference type="Proteomes" id="UP001351900"/>
    </source>
</evidence>
<sequence>MTDSGALTTITEHAGKDAFVSLDAWWRAATYLSVGQIYLRDNPLLRRPLEPEHIKPRLLGHFGTVPGLTLLYAHLNRVIAERGTEMLFIAGPGHGGPAMNAVSWLEGTWSATYPDMPRSEDGMRELFSRFSAPGGIPSHTSPHVPGSIQEGGELGYSLVHAYGAALDDPDLVVACVIGDGEAETAALSASWQSAAFLDPRTDGAVLPILHLNGWKIDNPTVMDRMPEQQLRDLVSGHGHDPIIVDLRDATDPIEIHSVMAHAMDRAFDLIAQIQRRARSAGGSESEQAPRWPMIVLRSRKGWTGPEEVDGEPVEGTWRSHQVPLEDVASSPDRLAQLERWLRSYRPDELFDERGVPTREVRDLVPEPMGATMSGTSRANGGLRRRDLVTPELAGEAVENVDRASNESATTVFGEWLGELVRANPRDLRIFAADELRSNRLAQGVLPATPKQWNQQQRGVDEDLASRGRVMEVLSEHLCQGWLEGYVLTGRHGLFTSYEAFVHVVDSMFNQYAKWLEAAATYPWRAELASFTYLLSSHVWRQDHNGFTHQDPGFLDLAARKSSDIVRLSLPPDANTLLVTMERAFTEPGRINVVVAGKQPEKQWFSLDAARRVVADGAGILPGAADAANGTDGDHDPDVVLACSGDVPTQEADAARELVLELAPSLRIRVVTVIDLLRLRAGEPQSLDDEAFATLFGEGVPIVFAFHGYPHLIKELLFDLPVTAGVSVRGYQERGSTTTPFDMLLQNEIDRFTLAADVLNRCRMDEDERAEALAVLANRREQAANHLHRFGVDDPALA</sequence>
<dbReference type="InterPro" id="IPR029061">
    <property type="entry name" value="THDP-binding"/>
</dbReference>
<dbReference type="InterPro" id="IPR018969">
    <property type="entry name" value="Xul5P/Fru6P_PKetolase_C"/>
</dbReference>
<dbReference type="PROSITE" id="PS60003">
    <property type="entry name" value="PHOSPHOKETOLASE_2"/>
    <property type="match status" value="1"/>
</dbReference>
<comment type="similarity">
    <text evidence="2">Belongs to the XFP family.</text>
</comment>
<evidence type="ECO:0000256" key="3">
    <source>
        <dbReference type="ARBA" id="ARBA00023052"/>
    </source>
</evidence>
<dbReference type="PANTHER" id="PTHR31273">
    <property type="entry name" value="PHOSPHOKETOLASE-RELATED"/>
    <property type="match status" value="1"/>
</dbReference>
<evidence type="ECO:0000313" key="7">
    <source>
        <dbReference type="EMBL" id="MEF2254993.1"/>
    </source>
</evidence>
<keyword evidence="8" id="KW-1185">Reference proteome</keyword>
<accession>A0ABU7V770</accession>
<dbReference type="InterPro" id="IPR018970">
    <property type="entry name" value="Xul5P/Fru6P_PKetolase_N"/>
</dbReference>
<keyword evidence="4" id="KW-0456">Lyase</keyword>
<evidence type="ECO:0000256" key="2">
    <source>
        <dbReference type="ARBA" id="ARBA00005623"/>
    </source>
</evidence>
<protein>
    <submittedName>
        <fullName evidence="7">Phosphoketolase family protein</fullName>
    </submittedName>
</protein>
<reference evidence="7 8" key="1">
    <citation type="submission" date="2024-01" db="EMBL/GenBank/DDBJ databases">
        <title>the genome sequence of strain Microbacterium schleiferi NBRC 15075.</title>
        <authorList>
            <person name="Ding Y."/>
            <person name="Zhang G."/>
        </authorList>
    </citation>
    <scope>NUCLEOTIDE SEQUENCE [LARGE SCALE GENOMIC DNA]</scope>
    <source>
        <strain evidence="7 8">NBRC 15075</strain>
    </source>
</reference>
<evidence type="ECO:0000259" key="5">
    <source>
        <dbReference type="Pfam" id="PF09363"/>
    </source>
</evidence>
<feature type="domain" description="Xylulose 5-phosphate/Fructose 6-phosphate phosphoketolase C-terminal" evidence="5">
    <location>
        <begin position="597"/>
        <end position="795"/>
    </location>
</feature>
<dbReference type="EMBL" id="JAZHOV010000004">
    <property type="protein sequence ID" value="MEF2254993.1"/>
    <property type="molecule type" value="Genomic_DNA"/>
</dbReference>
<keyword evidence="3" id="KW-0786">Thiamine pyrophosphate</keyword>
<dbReference type="Pfam" id="PF03894">
    <property type="entry name" value="XFP"/>
    <property type="match status" value="1"/>
</dbReference>
<dbReference type="NCBIfam" id="NF003619">
    <property type="entry name" value="PRK05261.1-4"/>
    <property type="match status" value="1"/>
</dbReference>
<comment type="cofactor">
    <cofactor evidence="1">
        <name>thiamine diphosphate</name>
        <dbReference type="ChEBI" id="CHEBI:58937"/>
    </cofactor>
</comment>
<dbReference type="RefSeq" id="WP_331791390.1">
    <property type="nucleotide sequence ID" value="NZ_BAAAUO010000012.1"/>
</dbReference>
<gene>
    <name evidence="7" type="ORF">V2V91_07560</name>
</gene>
<dbReference type="InterPro" id="IPR009014">
    <property type="entry name" value="Transketo_C/PFOR_II"/>
</dbReference>
<dbReference type="Pfam" id="PF09363">
    <property type="entry name" value="XFP_C"/>
    <property type="match status" value="1"/>
</dbReference>
<feature type="domain" description="Xylulose 5-phosphate/Fructose 6-phosphate phosphoketolase N-terminal" evidence="6">
    <location>
        <begin position="19"/>
        <end position="382"/>
    </location>
</feature>
<dbReference type="PROSITE" id="PS60002">
    <property type="entry name" value="PHOSPHOKETOLASE_1"/>
    <property type="match status" value="1"/>
</dbReference>
<organism evidence="7 8">
    <name type="scientific">Microbacterium schleiferi</name>
    <dbReference type="NCBI Taxonomy" id="69362"/>
    <lineage>
        <taxon>Bacteria</taxon>
        <taxon>Bacillati</taxon>
        <taxon>Actinomycetota</taxon>
        <taxon>Actinomycetes</taxon>
        <taxon>Micrococcales</taxon>
        <taxon>Microbacteriaceae</taxon>
        <taxon>Microbacterium</taxon>
    </lineage>
</organism>
<dbReference type="PANTHER" id="PTHR31273:SF0">
    <property type="entry name" value="PHOSPHOKETOLASE-RELATED"/>
    <property type="match status" value="1"/>
</dbReference>
<dbReference type="Gene3D" id="3.40.50.970">
    <property type="match status" value="2"/>
</dbReference>
<dbReference type="Pfam" id="PF09364">
    <property type="entry name" value="XFP_N"/>
    <property type="match status" value="1"/>
</dbReference>
<evidence type="ECO:0000259" key="6">
    <source>
        <dbReference type="Pfam" id="PF09364"/>
    </source>
</evidence>
<dbReference type="PIRSF" id="PIRSF017245">
    <property type="entry name" value="Phosphoketolase"/>
    <property type="match status" value="1"/>
</dbReference>
<evidence type="ECO:0000256" key="1">
    <source>
        <dbReference type="ARBA" id="ARBA00001964"/>
    </source>
</evidence>
<proteinExistence type="inferred from homology"/>
<dbReference type="Gene3D" id="3.40.50.920">
    <property type="match status" value="1"/>
</dbReference>